<dbReference type="Proteomes" id="UP000694843">
    <property type="component" value="Unplaced"/>
</dbReference>
<feature type="signal peptide" evidence="11">
    <location>
        <begin position="1"/>
        <end position="15"/>
    </location>
</feature>
<evidence type="ECO:0000256" key="8">
    <source>
        <dbReference type="ARBA" id="ARBA00032437"/>
    </source>
</evidence>
<comment type="similarity">
    <text evidence="2">Belongs to the WRB/GET1 family.</text>
</comment>
<sequence length="176" mass="19350">MAFISTLVVASLVSCASYIASPVKNILGRFVCGGEKAEEKRLLSEISSLKRSLQSISMTDQFPDWAKLQRQINAVTQKYQAIASQRYKQEQMIRRVCSVLVDVVVLLFTLWYVWYSRGSAVAALPAHLLTPLENVLAMPACEPGQISVMVWMACVRSLVSRVAVCFSTKAATAAAT</sequence>
<evidence type="ECO:0000256" key="2">
    <source>
        <dbReference type="ARBA" id="ARBA00010799"/>
    </source>
</evidence>
<evidence type="ECO:0000256" key="7">
    <source>
        <dbReference type="ARBA" id="ARBA00023136"/>
    </source>
</evidence>
<dbReference type="OrthoDB" id="69461at2759"/>
<dbReference type="KEGG" id="hazt:108671111"/>
<keyword evidence="6 10" id="KW-1133">Transmembrane helix</keyword>
<dbReference type="RefSeq" id="XP_018014079.1">
    <property type="nucleotide sequence ID" value="XM_018158590.2"/>
</dbReference>
<organism evidence="12 13">
    <name type="scientific">Hyalella azteca</name>
    <name type="common">Amphipod</name>
    <dbReference type="NCBI Taxonomy" id="294128"/>
    <lineage>
        <taxon>Eukaryota</taxon>
        <taxon>Metazoa</taxon>
        <taxon>Ecdysozoa</taxon>
        <taxon>Arthropoda</taxon>
        <taxon>Crustacea</taxon>
        <taxon>Multicrustacea</taxon>
        <taxon>Malacostraca</taxon>
        <taxon>Eumalacostraca</taxon>
        <taxon>Peracarida</taxon>
        <taxon>Amphipoda</taxon>
        <taxon>Senticaudata</taxon>
        <taxon>Talitrida</taxon>
        <taxon>Talitroidea</taxon>
        <taxon>Hyalellidae</taxon>
        <taxon>Hyalella</taxon>
    </lineage>
</organism>
<dbReference type="AlphaFoldDB" id="A0A8B7NK97"/>
<keyword evidence="4 10" id="KW-0812">Transmembrane</keyword>
<evidence type="ECO:0000256" key="1">
    <source>
        <dbReference type="ARBA" id="ARBA00004477"/>
    </source>
</evidence>
<evidence type="ECO:0000313" key="13">
    <source>
        <dbReference type="RefSeq" id="XP_018014079.1"/>
    </source>
</evidence>
<dbReference type="GO" id="GO:0071816">
    <property type="term" value="P:tail-anchored membrane protein insertion into ER membrane"/>
    <property type="evidence" value="ECO:0007669"/>
    <property type="project" value="InterPro"/>
</dbReference>
<evidence type="ECO:0000256" key="5">
    <source>
        <dbReference type="ARBA" id="ARBA00022824"/>
    </source>
</evidence>
<dbReference type="GeneID" id="108671111"/>
<feature type="chain" id="PRO_5033989259" description="Guided entry of tail-anchored proteins factor 1" evidence="11">
    <location>
        <begin position="16"/>
        <end position="176"/>
    </location>
</feature>
<comment type="subcellular location">
    <subcellularLocation>
        <location evidence="1">Endoplasmic reticulum membrane</location>
        <topology evidence="1">Multi-pass membrane protein</topology>
    </subcellularLocation>
</comment>
<evidence type="ECO:0000256" key="6">
    <source>
        <dbReference type="ARBA" id="ARBA00022989"/>
    </source>
</evidence>
<dbReference type="Gene3D" id="1.10.287.660">
    <property type="entry name" value="Helix hairpin bin"/>
    <property type="match status" value="1"/>
</dbReference>
<dbReference type="OMA" id="ICWILVC"/>
<dbReference type="GO" id="GO:0043495">
    <property type="term" value="F:protein-membrane adaptor activity"/>
    <property type="evidence" value="ECO:0007669"/>
    <property type="project" value="TreeGrafter"/>
</dbReference>
<evidence type="ECO:0000256" key="9">
    <source>
        <dbReference type="ARBA" id="ARBA00033006"/>
    </source>
</evidence>
<dbReference type="InterPro" id="IPR029012">
    <property type="entry name" value="Helix_hairpin_bin_sf"/>
</dbReference>
<reference evidence="13" key="1">
    <citation type="submission" date="2025-08" db="UniProtKB">
        <authorList>
            <consortium name="RefSeq"/>
        </authorList>
    </citation>
    <scope>IDENTIFICATION</scope>
    <source>
        <tissue evidence="13">Whole organism</tissue>
    </source>
</reference>
<accession>A0A8B7NK97</accession>
<evidence type="ECO:0000256" key="3">
    <source>
        <dbReference type="ARBA" id="ARBA00017951"/>
    </source>
</evidence>
<dbReference type="GO" id="GO:0005789">
    <property type="term" value="C:endoplasmic reticulum membrane"/>
    <property type="evidence" value="ECO:0007669"/>
    <property type="project" value="UniProtKB-SubCell"/>
</dbReference>
<name>A0A8B7NK97_HYAAZ</name>
<evidence type="ECO:0000256" key="10">
    <source>
        <dbReference type="SAM" id="Phobius"/>
    </source>
</evidence>
<evidence type="ECO:0000256" key="4">
    <source>
        <dbReference type="ARBA" id="ARBA00022692"/>
    </source>
</evidence>
<keyword evidence="12" id="KW-1185">Reference proteome</keyword>
<gene>
    <name evidence="13" type="primary">LOC108671111</name>
</gene>
<dbReference type="PANTHER" id="PTHR42650">
    <property type="entry name" value="TAIL-ANCHORED PROTEIN INSERTION RECEPTOR WRB"/>
    <property type="match status" value="1"/>
</dbReference>
<dbReference type="GO" id="GO:0043529">
    <property type="term" value="C:GET complex"/>
    <property type="evidence" value="ECO:0007669"/>
    <property type="project" value="TreeGrafter"/>
</dbReference>
<protein>
    <recommendedName>
        <fullName evidence="3">Guided entry of tail-anchored proteins factor 1</fullName>
    </recommendedName>
    <alternativeName>
        <fullName evidence="8">Tail-anchored protein insertion receptor WRB</fullName>
    </alternativeName>
    <alternativeName>
        <fullName evidence="9">Tryptophan-rich basic protein</fullName>
    </alternativeName>
</protein>
<keyword evidence="7 10" id="KW-0472">Membrane</keyword>
<keyword evidence="5" id="KW-0256">Endoplasmic reticulum</keyword>
<feature type="transmembrane region" description="Helical" evidence="10">
    <location>
        <begin position="92"/>
        <end position="114"/>
    </location>
</feature>
<dbReference type="Pfam" id="PF04420">
    <property type="entry name" value="CHD5"/>
    <property type="match status" value="1"/>
</dbReference>
<proteinExistence type="inferred from homology"/>
<dbReference type="PANTHER" id="PTHR42650:SF1">
    <property type="entry name" value="GUIDED ENTRY OF TAIL-ANCHORED PROTEINS FACTOR 1"/>
    <property type="match status" value="1"/>
</dbReference>
<evidence type="ECO:0000256" key="11">
    <source>
        <dbReference type="SAM" id="SignalP"/>
    </source>
</evidence>
<dbReference type="InterPro" id="IPR028945">
    <property type="entry name" value="Get1"/>
</dbReference>
<keyword evidence="11" id="KW-0732">Signal</keyword>
<evidence type="ECO:0000313" key="12">
    <source>
        <dbReference type="Proteomes" id="UP000694843"/>
    </source>
</evidence>